<dbReference type="OrthoDB" id="358201at2"/>
<evidence type="ECO:0000256" key="2">
    <source>
        <dbReference type="ARBA" id="ARBA00022448"/>
    </source>
</evidence>
<name>A0A6N7TVQ1_9BIFI</name>
<dbReference type="PANTHER" id="PTHR30061:SF50">
    <property type="entry name" value="MALTOSE_MALTODEXTRIN-BINDING PERIPLASMIC PROTEIN"/>
    <property type="match status" value="1"/>
</dbReference>
<proteinExistence type="inferred from homology"/>
<dbReference type="GO" id="GO:0055052">
    <property type="term" value="C:ATP-binding cassette (ABC) transporter complex, substrate-binding subunit-containing"/>
    <property type="evidence" value="ECO:0007669"/>
    <property type="project" value="TreeGrafter"/>
</dbReference>
<organism evidence="4 5">
    <name type="scientific">Bifidobacterium asteroides</name>
    <dbReference type="NCBI Taxonomy" id="1684"/>
    <lineage>
        <taxon>Bacteria</taxon>
        <taxon>Bacillati</taxon>
        <taxon>Actinomycetota</taxon>
        <taxon>Actinomycetes</taxon>
        <taxon>Bifidobacteriales</taxon>
        <taxon>Bifidobacteriaceae</taxon>
        <taxon>Bifidobacterium</taxon>
    </lineage>
</organism>
<dbReference type="Proteomes" id="UP000436357">
    <property type="component" value="Unassembled WGS sequence"/>
</dbReference>
<keyword evidence="2" id="KW-0813">Transport</keyword>
<comment type="similarity">
    <text evidence="1">Belongs to the bacterial solute-binding protein 1 family.</text>
</comment>
<keyword evidence="3" id="KW-0732">Signal</keyword>
<dbReference type="EMBL" id="WKKW01000007">
    <property type="protein sequence ID" value="MSD91662.1"/>
    <property type="molecule type" value="Genomic_DNA"/>
</dbReference>
<dbReference type="PANTHER" id="PTHR30061">
    <property type="entry name" value="MALTOSE-BINDING PERIPLASMIC PROTEIN"/>
    <property type="match status" value="1"/>
</dbReference>
<evidence type="ECO:0000313" key="5">
    <source>
        <dbReference type="Proteomes" id="UP000436357"/>
    </source>
</evidence>
<evidence type="ECO:0000313" key="4">
    <source>
        <dbReference type="EMBL" id="MSD91662.1"/>
    </source>
</evidence>
<dbReference type="SUPFAM" id="SSF53850">
    <property type="entry name" value="Periplasmic binding protein-like II"/>
    <property type="match status" value="1"/>
</dbReference>
<dbReference type="AlphaFoldDB" id="A0A6N7TVQ1"/>
<dbReference type="InterPro" id="IPR006059">
    <property type="entry name" value="SBP"/>
</dbReference>
<dbReference type="Pfam" id="PF01547">
    <property type="entry name" value="SBP_bac_1"/>
    <property type="match status" value="1"/>
</dbReference>
<sequence>MFKRLSGVMEPAISLINLIKEVQMQVRMKAIGALASIACMISIGGCGRQSDSSSAQDNTALKTIDAKPAKGEITMWAMGAEGEAMPKFIKQFEQENPDVKIKLTTLPWSSYREKFRTAVASGTGPDISMAGNADLAAFSDAFSPAPSNFDLMDIPMSLRKISNVNGRQIAIPFYADPRVMFYRTDIAQQAGWNRAPKTWDELKQMASDVRKVDGVSSGIYIGPAGTDSFQNYLFWAYSNGASIMNADHSKYTFDTPEFKGALEYTTDLFKTGIADPNVSIEAGADLQQFVAGKIPIMFTSPYALTELKKLGGEDFNNRYATAVLPKSKSSTSFVGGANVAVWKNSKNKQAAWKYIQWFLKPETQVEFYKASSDLPASTKATQNKVLSDNPKMVPFLEQVKDVKSVPYASTWPQLLAYSDKEFEHICKGTVTVDAGLADIQKQADSLGVGK</sequence>
<evidence type="ECO:0000256" key="3">
    <source>
        <dbReference type="ARBA" id="ARBA00022729"/>
    </source>
</evidence>
<gene>
    <name evidence="4" type="ORF">GKC41_08420</name>
</gene>
<accession>A0A6N7TVQ1</accession>
<dbReference type="GO" id="GO:0015768">
    <property type="term" value="P:maltose transport"/>
    <property type="evidence" value="ECO:0007669"/>
    <property type="project" value="TreeGrafter"/>
</dbReference>
<comment type="caution">
    <text evidence="4">The sequence shown here is derived from an EMBL/GenBank/DDBJ whole genome shotgun (WGS) entry which is preliminary data.</text>
</comment>
<dbReference type="GO" id="GO:1901982">
    <property type="term" value="F:maltose binding"/>
    <property type="evidence" value="ECO:0007669"/>
    <property type="project" value="TreeGrafter"/>
</dbReference>
<protein>
    <submittedName>
        <fullName evidence="4">Extracellular solute-binding protein</fullName>
    </submittedName>
</protein>
<reference evidence="4 5" key="1">
    <citation type="submission" date="2019-11" db="EMBL/GenBank/DDBJ databases">
        <title>Draft Genome Sequence of Plant Growth-Promoting Rhizosphere-Associated Bacteria.</title>
        <authorList>
            <person name="Vasilyev I.Y."/>
            <person name="Radchenko V."/>
            <person name="Ilnitskaya E.V."/>
        </authorList>
    </citation>
    <scope>NUCLEOTIDE SEQUENCE [LARGE SCALE GENOMIC DNA]</scope>
    <source>
        <strain evidence="4 5">VRA_9sq_n</strain>
    </source>
</reference>
<dbReference type="Gene3D" id="3.40.190.10">
    <property type="entry name" value="Periplasmic binding protein-like II"/>
    <property type="match status" value="2"/>
</dbReference>
<dbReference type="GO" id="GO:0042956">
    <property type="term" value="P:maltodextrin transmembrane transport"/>
    <property type="evidence" value="ECO:0007669"/>
    <property type="project" value="TreeGrafter"/>
</dbReference>
<evidence type="ECO:0000256" key="1">
    <source>
        <dbReference type="ARBA" id="ARBA00008520"/>
    </source>
</evidence>